<gene>
    <name evidence="7" type="ORF">EGW08_007253</name>
</gene>
<name>A0A3S1A845_ELYCH</name>
<proteinExistence type="predicted"/>
<evidence type="ECO:0000256" key="5">
    <source>
        <dbReference type="SAM" id="Phobius"/>
    </source>
</evidence>
<evidence type="ECO:0000256" key="4">
    <source>
        <dbReference type="ARBA" id="ARBA00023136"/>
    </source>
</evidence>
<dbReference type="Proteomes" id="UP000271974">
    <property type="component" value="Unassembled WGS sequence"/>
</dbReference>
<keyword evidence="3 5" id="KW-1133">Transmembrane helix</keyword>
<dbReference type="PANTHER" id="PTHR46641">
    <property type="entry name" value="FMRFAMIDE RECEPTOR-RELATED"/>
    <property type="match status" value="1"/>
</dbReference>
<dbReference type="GO" id="GO:0004930">
    <property type="term" value="F:G protein-coupled receptor activity"/>
    <property type="evidence" value="ECO:0007669"/>
    <property type="project" value="InterPro"/>
</dbReference>
<dbReference type="InterPro" id="IPR000276">
    <property type="entry name" value="GPCR_Rhodpsn"/>
</dbReference>
<dbReference type="PROSITE" id="PS50262">
    <property type="entry name" value="G_PROTEIN_RECEP_F1_2"/>
    <property type="match status" value="1"/>
</dbReference>
<comment type="subcellular location">
    <subcellularLocation>
        <location evidence="1">Membrane</location>
    </subcellularLocation>
</comment>
<feature type="transmembrane region" description="Helical" evidence="5">
    <location>
        <begin position="205"/>
        <end position="230"/>
    </location>
</feature>
<dbReference type="PRINTS" id="PR00237">
    <property type="entry name" value="GPCRRHODOPSN"/>
</dbReference>
<feature type="transmembrane region" description="Helical" evidence="5">
    <location>
        <begin position="58"/>
        <end position="79"/>
    </location>
</feature>
<dbReference type="InterPro" id="IPR052954">
    <property type="entry name" value="GPCR-Ligand_Int"/>
</dbReference>
<evidence type="ECO:0000256" key="1">
    <source>
        <dbReference type="ARBA" id="ARBA00004370"/>
    </source>
</evidence>
<evidence type="ECO:0000313" key="8">
    <source>
        <dbReference type="Proteomes" id="UP000271974"/>
    </source>
</evidence>
<feature type="transmembrane region" description="Helical" evidence="5">
    <location>
        <begin position="250"/>
        <end position="270"/>
    </location>
</feature>
<keyword evidence="2 5" id="KW-0812">Transmembrane</keyword>
<evidence type="ECO:0000256" key="3">
    <source>
        <dbReference type="ARBA" id="ARBA00022989"/>
    </source>
</evidence>
<dbReference type="SUPFAM" id="SSF81321">
    <property type="entry name" value="Family A G protein-coupled receptor-like"/>
    <property type="match status" value="1"/>
</dbReference>
<evidence type="ECO:0000256" key="2">
    <source>
        <dbReference type="ARBA" id="ARBA00022692"/>
    </source>
</evidence>
<dbReference type="Gene3D" id="1.20.1070.10">
    <property type="entry name" value="Rhodopsin 7-helix transmembrane proteins"/>
    <property type="match status" value="1"/>
</dbReference>
<dbReference type="PANTHER" id="PTHR46641:SF2">
    <property type="entry name" value="FMRFAMIDE RECEPTOR"/>
    <property type="match status" value="1"/>
</dbReference>
<dbReference type="Pfam" id="PF00001">
    <property type="entry name" value="7tm_1"/>
    <property type="match status" value="1"/>
</dbReference>
<feature type="transmembrane region" description="Helical" evidence="5">
    <location>
        <begin position="14"/>
        <end position="38"/>
    </location>
</feature>
<dbReference type="CDD" id="cd14978">
    <property type="entry name" value="7tmA_FMRFamide_R-like"/>
    <property type="match status" value="1"/>
</dbReference>
<feature type="transmembrane region" description="Helical" evidence="5">
    <location>
        <begin position="100"/>
        <end position="120"/>
    </location>
</feature>
<feature type="domain" description="G-protein coupled receptors family 1 profile" evidence="6">
    <location>
        <begin position="1"/>
        <end position="263"/>
    </location>
</feature>
<keyword evidence="4 5" id="KW-0472">Membrane</keyword>
<dbReference type="InterPro" id="IPR017452">
    <property type="entry name" value="GPCR_Rhodpsn_7TM"/>
</dbReference>
<evidence type="ECO:0000259" key="6">
    <source>
        <dbReference type="PROSITE" id="PS50262"/>
    </source>
</evidence>
<sequence>RRKLQKSFRSLEQAANLCLIALALSDLMFCLAVFPNMFLPDDGRYSSNDNMVAVYHLYQFFVINVFIMESTLLTVAMSLERFVAICFPLRQDLYLTTRRTKYVIAFTVLFSVAFNVPVLFRYEITPHWGNRSAARPLYWTVEQVKIGGSHALDNGYRWAWAVAGNFIPLILLFYFNVCLWWKIYLSYKMRRQFHRPQQATRSSHILTVTLVAIVVMFFILVAPSETVLALKNAITMEKATGDAIEHVLNLMQTINFSVNFVLYCIISPYFRKTLKYILLCGFYN</sequence>
<dbReference type="GO" id="GO:0016020">
    <property type="term" value="C:membrane"/>
    <property type="evidence" value="ECO:0007669"/>
    <property type="project" value="UniProtKB-SubCell"/>
</dbReference>
<accession>A0A3S1A845</accession>
<organism evidence="7 8">
    <name type="scientific">Elysia chlorotica</name>
    <name type="common">Eastern emerald elysia</name>
    <name type="synonym">Sea slug</name>
    <dbReference type="NCBI Taxonomy" id="188477"/>
    <lineage>
        <taxon>Eukaryota</taxon>
        <taxon>Metazoa</taxon>
        <taxon>Spiralia</taxon>
        <taxon>Lophotrochozoa</taxon>
        <taxon>Mollusca</taxon>
        <taxon>Gastropoda</taxon>
        <taxon>Heterobranchia</taxon>
        <taxon>Euthyneura</taxon>
        <taxon>Panpulmonata</taxon>
        <taxon>Sacoglossa</taxon>
        <taxon>Placobranchoidea</taxon>
        <taxon>Plakobranchidae</taxon>
        <taxon>Elysia</taxon>
    </lineage>
</organism>
<comment type="caution">
    <text evidence="7">The sequence shown here is derived from an EMBL/GenBank/DDBJ whole genome shotgun (WGS) entry which is preliminary data.</text>
</comment>
<reference evidence="7 8" key="1">
    <citation type="submission" date="2019-01" db="EMBL/GenBank/DDBJ databases">
        <title>A draft genome assembly of the solar-powered sea slug Elysia chlorotica.</title>
        <authorList>
            <person name="Cai H."/>
            <person name="Li Q."/>
            <person name="Fang X."/>
            <person name="Li J."/>
            <person name="Curtis N.E."/>
            <person name="Altenburger A."/>
            <person name="Shibata T."/>
            <person name="Feng M."/>
            <person name="Maeda T."/>
            <person name="Schwartz J.A."/>
            <person name="Shigenobu S."/>
            <person name="Lundholm N."/>
            <person name="Nishiyama T."/>
            <person name="Yang H."/>
            <person name="Hasebe M."/>
            <person name="Li S."/>
            <person name="Pierce S.K."/>
            <person name="Wang J."/>
        </authorList>
    </citation>
    <scope>NUCLEOTIDE SEQUENCE [LARGE SCALE GENOMIC DNA]</scope>
    <source>
        <strain evidence="7">EC2010</strain>
        <tissue evidence="7">Whole organism of an adult</tissue>
    </source>
</reference>
<feature type="non-terminal residue" evidence="7">
    <location>
        <position position="1"/>
    </location>
</feature>
<feature type="non-terminal residue" evidence="7">
    <location>
        <position position="284"/>
    </location>
</feature>
<feature type="transmembrane region" description="Helical" evidence="5">
    <location>
        <begin position="158"/>
        <end position="184"/>
    </location>
</feature>
<dbReference type="OrthoDB" id="10033446at2759"/>
<dbReference type="EMBL" id="RQTK01000186">
    <property type="protein sequence ID" value="RUS85008.1"/>
    <property type="molecule type" value="Genomic_DNA"/>
</dbReference>
<dbReference type="STRING" id="188477.A0A3S1A845"/>
<evidence type="ECO:0000313" key="7">
    <source>
        <dbReference type="EMBL" id="RUS85008.1"/>
    </source>
</evidence>
<protein>
    <recommendedName>
        <fullName evidence="6">G-protein coupled receptors family 1 profile domain-containing protein</fullName>
    </recommendedName>
</protein>
<dbReference type="AlphaFoldDB" id="A0A3S1A845"/>
<keyword evidence="8" id="KW-1185">Reference proteome</keyword>